<keyword evidence="9" id="KW-1185">Reference proteome</keyword>
<dbReference type="Pfam" id="PF14322">
    <property type="entry name" value="SusD-like_3"/>
    <property type="match status" value="1"/>
</dbReference>
<accession>A0A7G5XBR3</accession>
<evidence type="ECO:0000256" key="4">
    <source>
        <dbReference type="ARBA" id="ARBA00023136"/>
    </source>
</evidence>
<protein>
    <submittedName>
        <fullName evidence="8">RagB/SusD family nutrient uptake outer membrane protein</fullName>
    </submittedName>
</protein>
<evidence type="ECO:0000256" key="3">
    <source>
        <dbReference type="ARBA" id="ARBA00022729"/>
    </source>
</evidence>
<dbReference type="GO" id="GO:0009279">
    <property type="term" value="C:cell outer membrane"/>
    <property type="evidence" value="ECO:0007669"/>
    <property type="project" value="UniProtKB-SubCell"/>
</dbReference>
<dbReference type="Pfam" id="PF07980">
    <property type="entry name" value="SusD_RagB"/>
    <property type="match status" value="1"/>
</dbReference>
<evidence type="ECO:0000259" key="7">
    <source>
        <dbReference type="Pfam" id="PF14322"/>
    </source>
</evidence>
<feature type="domain" description="RagB/SusD" evidence="6">
    <location>
        <begin position="375"/>
        <end position="474"/>
    </location>
</feature>
<evidence type="ECO:0000256" key="2">
    <source>
        <dbReference type="ARBA" id="ARBA00006275"/>
    </source>
</evidence>
<evidence type="ECO:0000256" key="1">
    <source>
        <dbReference type="ARBA" id="ARBA00004442"/>
    </source>
</evidence>
<dbReference type="Gene3D" id="1.25.40.390">
    <property type="match status" value="1"/>
</dbReference>
<sequence>MKKNSFKLYLVCILAGVIALSSCKKQLDIPSRNSLDASIALNTRAGIEAALNSVYSVLKRESHYGRDLFSVTEAMADVAFANGRSSRLLGENRNQSLANVNIWGGSYGAINEINLTLAAAQNVGDATAADKTRWEGEFKFLRALYYFDLVKNYAYIPTFTVPAQDKGGVVLTLEGFNSAADAAAFRPSRATTAAVYAQIMTDLYQSMTALSNSNRGRNYASKHAALALGSRVALYQGNWAKADSFATAAITLSGGIGAMTNTSNYVSGWRAADHPEGIFQVWYATLAENLGVNTSLAATHTTLAAPGASASPRQGQGDLVPNGFLLTQLGISGFPSNLAQSPPLPALTYSGDIRNKLFEWGVNAAGHYVECTKWLGKNGGPNWDNSVILRWPELYLNRAEARYRLNNEAGAWADLNVIRTARIVGFTVPGVQDLTGQALLDEILKQRMLEFAFEGHRFYDLKRNGLEIVKVNPAVNLPATDFRLLPRIPVGEIDGNPNMQQNFNY</sequence>
<dbReference type="RefSeq" id="WP_182801182.1">
    <property type="nucleotide sequence ID" value="NZ_CP060007.1"/>
</dbReference>
<reference evidence="9" key="1">
    <citation type="submission" date="2020-08" db="EMBL/GenBank/DDBJ databases">
        <title>Lacibacter sp. S13-6-6 genome sequencing.</title>
        <authorList>
            <person name="Jin L."/>
        </authorList>
    </citation>
    <scope>NUCLEOTIDE SEQUENCE [LARGE SCALE GENOMIC DNA]</scope>
    <source>
        <strain evidence="9">S13-6-6</strain>
    </source>
</reference>
<dbReference type="PROSITE" id="PS51257">
    <property type="entry name" value="PROKAR_LIPOPROTEIN"/>
    <property type="match status" value="1"/>
</dbReference>
<proteinExistence type="inferred from homology"/>
<organism evidence="8 9">
    <name type="scientific">Lacibacter sediminis</name>
    <dbReference type="NCBI Taxonomy" id="2760713"/>
    <lineage>
        <taxon>Bacteria</taxon>
        <taxon>Pseudomonadati</taxon>
        <taxon>Bacteroidota</taxon>
        <taxon>Chitinophagia</taxon>
        <taxon>Chitinophagales</taxon>
        <taxon>Chitinophagaceae</taxon>
        <taxon>Lacibacter</taxon>
    </lineage>
</organism>
<dbReference type="SUPFAM" id="SSF48452">
    <property type="entry name" value="TPR-like"/>
    <property type="match status" value="1"/>
</dbReference>
<dbReference type="AlphaFoldDB" id="A0A7G5XBR3"/>
<keyword evidence="3" id="KW-0732">Signal</keyword>
<name>A0A7G5XBR3_9BACT</name>
<dbReference type="Proteomes" id="UP000515344">
    <property type="component" value="Chromosome"/>
</dbReference>
<evidence type="ECO:0000256" key="5">
    <source>
        <dbReference type="ARBA" id="ARBA00023237"/>
    </source>
</evidence>
<comment type="subcellular location">
    <subcellularLocation>
        <location evidence="1">Cell outer membrane</location>
    </subcellularLocation>
</comment>
<dbReference type="InterPro" id="IPR011990">
    <property type="entry name" value="TPR-like_helical_dom_sf"/>
</dbReference>
<dbReference type="InterPro" id="IPR012944">
    <property type="entry name" value="SusD_RagB_dom"/>
</dbReference>
<feature type="domain" description="SusD-like N-terminal" evidence="7">
    <location>
        <begin position="41"/>
        <end position="234"/>
    </location>
</feature>
<dbReference type="KEGG" id="lacs:H4075_12530"/>
<keyword evidence="5" id="KW-0998">Cell outer membrane</keyword>
<dbReference type="EMBL" id="CP060007">
    <property type="protein sequence ID" value="QNA42916.1"/>
    <property type="molecule type" value="Genomic_DNA"/>
</dbReference>
<keyword evidence="4" id="KW-0472">Membrane</keyword>
<evidence type="ECO:0000313" key="8">
    <source>
        <dbReference type="EMBL" id="QNA42916.1"/>
    </source>
</evidence>
<evidence type="ECO:0000259" key="6">
    <source>
        <dbReference type="Pfam" id="PF07980"/>
    </source>
</evidence>
<comment type="similarity">
    <text evidence="2">Belongs to the SusD family.</text>
</comment>
<evidence type="ECO:0000313" key="9">
    <source>
        <dbReference type="Proteomes" id="UP000515344"/>
    </source>
</evidence>
<dbReference type="InterPro" id="IPR033985">
    <property type="entry name" value="SusD-like_N"/>
</dbReference>
<gene>
    <name evidence="8" type="ORF">H4075_12530</name>
</gene>